<dbReference type="EC" id="3.5.1.23" evidence="5"/>
<comment type="cofactor">
    <cofactor evidence="4">
        <name>Zn(2+)</name>
        <dbReference type="ChEBI" id="CHEBI:29105"/>
    </cofactor>
    <text evidence="4">Binds 1 zinc ion per subunit.</text>
</comment>
<dbReference type="InterPro" id="IPR031331">
    <property type="entry name" value="NEUT/ALK_ceramidase_C"/>
</dbReference>
<protein>
    <recommendedName>
        <fullName evidence="5">Neutral ceramidase</fullName>
        <ecNumber evidence="5">3.5.1.23</ecNumber>
    </recommendedName>
</protein>
<dbReference type="GO" id="GO:0046872">
    <property type="term" value="F:metal ion binding"/>
    <property type="evidence" value="ECO:0007669"/>
    <property type="project" value="UniProtKB-KW"/>
</dbReference>
<keyword evidence="6" id="KW-0732">Signal</keyword>
<dbReference type="Proteomes" id="UP000664169">
    <property type="component" value="Unassembled WGS sequence"/>
</dbReference>
<evidence type="ECO:0000259" key="7">
    <source>
        <dbReference type="Pfam" id="PF04734"/>
    </source>
</evidence>
<dbReference type="GO" id="GO:0046512">
    <property type="term" value="P:sphingosine biosynthetic process"/>
    <property type="evidence" value="ECO:0007669"/>
    <property type="project" value="TreeGrafter"/>
</dbReference>
<dbReference type="GO" id="GO:0046514">
    <property type="term" value="P:ceramide catabolic process"/>
    <property type="evidence" value="ECO:0007669"/>
    <property type="project" value="InterPro"/>
</dbReference>
<reference evidence="9" key="1">
    <citation type="submission" date="2021-03" db="EMBL/GenBank/DDBJ databases">
        <authorList>
            <person name="Tagirdzhanova G."/>
        </authorList>
    </citation>
    <scope>NUCLEOTIDE SEQUENCE</scope>
</reference>
<evidence type="ECO:0000256" key="1">
    <source>
        <dbReference type="ARBA" id="ARBA00009835"/>
    </source>
</evidence>
<dbReference type="InterPro" id="IPR038445">
    <property type="entry name" value="NCDase_C_sf"/>
</dbReference>
<feature type="binding site" evidence="4">
    <location>
        <position position="150"/>
    </location>
    <ligand>
        <name>Zn(2+)</name>
        <dbReference type="ChEBI" id="CHEBI:29105"/>
    </ligand>
</feature>
<keyword evidence="5" id="KW-0443">Lipid metabolism</keyword>
<dbReference type="OrthoDB" id="191371at2759"/>
<feature type="chain" id="PRO_5034781034" description="Neutral ceramidase" evidence="6">
    <location>
        <begin position="20"/>
        <end position="745"/>
    </location>
</feature>
<keyword evidence="2 5" id="KW-0378">Hydrolase</keyword>
<evidence type="ECO:0000259" key="8">
    <source>
        <dbReference type="Pfam" id="PF17048"/>
    </source>
</evidence>
<dbReference type="GO" id="GO:0016020">
    <property type="term" value="C:membrane"/>
    <property type="evidence" value="ECO:0007669"/>
    <property type="project" value="GOC"/>
</dbReference>
<dbReference type="GO" id="GO:0005576">
    <property type="term" value="C:extracellular region"/>
    <property type="evidence" value="ECO:0007669"/>
    <property type="project" value="TreeGrafter"/>
</dbReference>
<keyword evidence="4" id="KW-0479">Metal-binding</keyword>
<dbReference type="Pfam" id="PF04734">
    <property type="entry name" value="Ceramidase_alk"/>
    <property type="match status" value="1"/>
</dbReference>
<gene>
    <name evidence="9" type="ORF">GOMPHAMPRED_002082</name>
</gene>
<keyword evidence="5" id="KW-0746">Sphingolipid metabolism</keyword>
<organism evidence="9 10">
    <name type="scientific">Gomphillus americanus</name>
    <dbReference type="NCBI Taxonomy" id="1940652"/>
    <lineage>
        <taxon>Eukaryota</taxon>
        <taxon>Fungi</taxon>
        <taxon>Dikarya</taxon>
        <taxon>Ascomycota</taxon>
        <taxon>Pezizomycotina</taxon>
        <taxon>Lecanoromycetes</taxon>
        <taxon>OSLEUM clade</taxon>
        <taxon>Ostropomycetidae</taxon>
        <taxon>Ostropales</taxon>
        <taxon>Graphidaceae</taxon>
        <taxon>Gomphilloideae</taxon>
        <taxon>Gomphillus</taxon>
    </lineage>
</organism>
<dbReference type="PANTHER" id="PTHR12670:SF1">
    <property type="entry name" value="NEUTRAL CERAMIDASE"/>
    <property type="match status" value="1"/>
</dbReference>
<dbReference type="Gene3D" id="2.60.40.2300">
    <property type="entry name" value="Neutral/alkaline non-lysosomal ceramidase, C-terminal domain"/>
    <property type="match status" value="1"/>
</dbReference>
<evidence type="ECO:0000256" key="6">
    <source>
        <dbReference type="SAM" id="SignalP"/>
    </source>
</evidence>
<evidence type="ECO:0000256" key="5">
    <source>
        <dbReference type="RuleBase" id="RU366019"/>
    </source>
</evidence>
<dbReference type="InterPro" id="IPR006823">
    <property type="entry name" value="Ceramidase_alk"/>
</dbReference>
<keyword evidence="4" id="KW-0862">Zinc</keyword>
<dbReference type="EMBL" id="CAJPDQ010000015">
    <property type="protein sequence ID" value="CAF9920409.1"/>
    <property type="molecule type" value="Genomic_DNA"/>
</dbReference>
<feature type="signal peptide" evidence="6">
    <location>
        <begin position="1"/>
        <end position="19"/>
    </location>
</feature>
<keyword evidence="10" id="KW-1185">Reference proteome</keyword>
<proteinExistence type="inferred from homology"/>
<feature type="binding site" evidence="4">
    <location>
        <position position="509"/>
    </location>
    <ligand>
        <name>Zn(2+)</name>
        <dbReference type="ChEBI" id="CHEBI:29105"/>
    </ligand>
</feature>
<feature type="binding site" evidence="4">
    <location>
        <position position="260"/>
    </location>
    <ligand>
        <name>Zn(2+)</name>
        <dbReference type="ChEBI" id="CHEBI:29105"/>
    </ligand>
</feature>
<feature type="active site" description="Nucleophile" evidence="3">
    <location>
        <position position="310"/>
    </location>
</feature>
<feature type="binding site" evidence="4">
    <location>
        <position position="551"/>
    </location>
    <ligand>
        <name>Zn(2+)</name>
        <dbReference type="ChEBI" id="CHEBI:29105"/>
    </ligand>
</feature>
<dbReference type="GO" id="GO:0017040">
    <property type="term" value="F:N-acylsphingosine amidohydrolase activity"/>
    <property type="evidence" value="ECO:0007669"/>
    <property type="project" value="UniProtKB-UniRule"/>
</dbReference>
<sequence>MVSGVSLLMVLYQIGSTFAISFSDFARYVHIQQKDGEVPFDPTHKWDTRAAGQQYLLGVGKADITGPVVELELMGYANSSQIGTGLRQRLYSRSFIIGDPTNPADRFVYMVLDTQSGDTAIRNGILEGVAALGSDYAVYGQPNIAVTGTHNHNGPGAWLNYLLPTITSLGFDKQSYQAIVDGGVLSIKRAHESLTTGTLSYGTVDIEDANINRSPYAYLANPADERANYKSDVDKFMSVLKFTRASDNKDLGILTWFPVHGTSMYGNNTIVAGDNKGIAADMFEKAVKGLSTVADGFVAGFSQSNVGDTSPNTLGAWCEDGTNVQCTFDFSLCSGVAENCHGRGPNFTITDRGATSAYTIGTKQYDAARSLYDNWQSQTTPINGGVVKAFHTFQNMSFYQFTLPNGTHVQACPAALGYGFAGGTSDWPGSFDFKQGNNGSSDGTHSNPLWAVVSTALRSPTPEQKECQGIKPILLDVGEMDFPYAWAPDIADIQVLRVGQLFMIISPGEATTMSGRRWKTAIADAAKGAEMTGSDEPLVVLGGPANSYTHYIATPEEYGIQRYEGASTLYGPYTLPAYMNLTTYYLPYLSSNAPATPLAPGPSPPDNRAKALSFISPVVWDTGSFGQVVTDAPKTATAGQLISATFQGANPRNNLRLEGSYAYIQQQDSSGGAWHNYKDDSDWELVFNWVRTNTVTGTSTATLDWHIPANVPAGTYRFAYFGTSKTPVIGTLKEFSGFSGSIVVQ</sequence>
<evidence type="ECO:0000256" key="4">
    <source>
        <dbReference type="PIRSR" id="PIRSR606823-2"/>
    </source>
</evidence>
<dbReference type="Pfam" id="PF17048">
    <property type="entry name" value="Ceramidse_alk_C"/>
    <property type="match status" value="1"/>
</dbReference>
<dbReference type="PANTHER" id="PTHR12670">
    <property type="entry name" value="CERAMIDASE"/>
    <property type="match status" value="1"/>
</dbReference>
<dbReference type="InterPro" id="IPR031329">
    <property type="entry name" value="NEUT/ALK_ceramidase_N"/>
</dbReference>
<dbReference type="AlphaFoldDB" id="A0A8H3INQ9"/>
<evidence type="ECO:0000256" key="3">
    <source>
        <dbReference type="PIRSR" id="PIRSR606823-1"/>
    </source>
</evidence>
<comment type="caution">
    <text evidence="9">The sequence shown here is derived from an EMBL/GenBank/DDBJ whole genome shotgun (WGS) entry which is preliminary data.</text>
</comment>
<name>A0A8H3INQ9_9LECA</name>
<feature type="domain" description="Neutral/alkaline non-lysosomal ceramidase C-terminal" evidence="8">
    <location>
        <begin position="585"/>
        <end position="741"/>
    </location>
</feature>
<comment type="catalytic activity">
    <reaction evidence="5">
        <text>an N-acylsphing-4-enine + H2O = sphing-4-enine + a fatty acid</text>
        <dbReference type="Rhea" id="RHEA:20856"/>
        <dbReference type="ChEBI" id="CHEBI:15377"/>
        <dbReference type="ChEBI" id="CHEBI:28868"/>
        <dbReference type="ChEBI" id="CHEBI:52639"/>
        <dbReference type="ChEBI" id="CHEBI:57756"/>
        <dbReference type="EC" id="3.5.1.23"/>
    </reaction>
</comment>
<feature type="domain" description="Neutral/alkaline non-lysosomal ceramidase N-terminal" evidence="7">
    <location>
        <begin position="55"/>
        <end position="580"/>
    </location>
</feature>
<evidence type="ECO:0000313" key="9">
    <source>
        <dbReference type="EMBL" id="CAF9920409.1"/>
    </source>
</evidence>
<accession>A0A8H3INQ9</accession>
<evidence type="ECO:0000256" key="2">
    <source>
        <dbReference type="ARBA" id="ARBA00022801"/>
    </source>
</evidence>
<comment type="similarity">
    <text evidence="1 5">Belongs to the neutral ceramidase family.</text>
</comment>
<evidence type="ECO:0000313" key="10">
    <source>
        <dbReference type="Proteomes" id="UP000664169"/>
    </source>
</evidence>
<dbReference type="GO" id="GO:0042759">
    <property type="term" value="P:long-chain fatty acid biosynthetic process"/>
    <property type="evidence" value="ECO:0007669"/>
    <property type="project" value="TreeGrafter"/>
</dbReference>